<dbReference type="PANTHER" id="PTHR36933:SF1">
    <property type="entry name" value="SLL0788 PROTEIN"/>
    <property type="match status" value="1"/>
</dbReference>
<evidence type="ECO:0000259" key="3">
    <source>
        <dbReference type="Pfam" id="PF03713"/>
    </source>
</evidence>
<keyword evidence="2" id="KW-0732">Signal</keyword>
<feature type="region of interest" description="Disordered" evidence="1">
    <location>
        <begin position="33"/>
        <end position="68"/>
    </location>
</feature>
<evidence type="ECO:0000256" key="1">
    <source>
        <dbReference type="SAM" id="MobiDB-lite"/>
    </source>
</evidence>
<feature type="compositionally biased region" description="Low complexity" evidence="1">
    <location>
        <begin position="38"/>
        <end position="68"/>
    </location>
</feature>
<name>A0A495XXS2_9MICO</name>
<dbReference type="EMBL" id="RBXT01000001">
    <property type="protein sequence ID" value="RKT79401.1"/>
    <property type="molecule type" value="Genomic_DNA"/>
</dbReference>
<reference evidence="4 5" key="1">
    <citation type="submission" date="2018-10" db="EMBL/GenBank/DDBJ databases">
        <title>Sequencing the genomes of 1000 actinobacteria strains.</title>
        <authorList>
            <person name="Klenk H.-P."/>
        </authorList>
    </citation>
    <scope>NUCLEOTIDE SEQUENCE [LARGE SCALE GENOMIC DNA]</scope>
    <source>
        <strain evidence="4 5">DSM 44267</strain>
    </source>
</reference>
<feature type="compositionally biased region" description="Polar residues" evidence="1">
    <location>
        <begin position="139"/>
        <end position="150"/>
    </location>
</feature>
<accession>A0A495XXS2</accession>
<evidence type="ECO:0000313" key="4">
    <source>
        <dbReference type="EMBL" id="RKT79401.1"/>
    </source>
</evidence>
<dbReference type="AlphaFoldDB" id="A0A495XXS2"/>
<feature type="chain" id="PRO_5039465027" evidence="2">
    <location>
        <begin position="22"/>
        <end position="243"/>
    </location>
</feature>
<dbReference type="OrthoDB" id="26872at2"/>
<comment type="caution">
    <text evidence="4">The sequence shown here is derived from an EMBL/GenBank/DDBJ whole genome shotgun (WGS) entry which is preliminary data.</text>
</comment>
<organism evidence="4 5">
    <name type="scientific">Terracoccus luteus</name>
    <dbReference type="NCBI Taxonomy" id="53356"/>
    <lineage>
        <taxon>Bacteria</taxon>
        <taxon>Bacillati</taxon>
        <taxon>Actinomycetota</taxon>
        <taxon>Actinomycetes</taxon>
        <taxon>Micrococcales</taxon>
        <taxon>Intrasporangiaceae</taxon>
        <taxon>Terracoccus</taxon>
    </lineage>
</organism>
<protein>
    <submittedName>
        <fullName evidence="4">Uncharacterized protein (DUF305 family)</fullName>
    </submittedName>
</protein>
<dbReference type="InterPro" id="IPR005183">
    <property type="entry name" value="DUF305_CopM-like"/>
</dbReference>
<dbReference type="Gene3D" id="1.20.1260.10">
    <property type="match status" value="1"/>
</dbReference>
<dbReference type="InterPro" id="IPR012347">
    <property type="entry name" value="Ferritin-like"/>
</dbReference>
<keyword evidence="5" id="KW-1185">Reference proteome</keyword>
<proteinExistence type="predicted"/>
<feature type="domain" description="DUF305" evidence="3">
    <location>
        <begin position="73"/>
        <end position="239"/>
    </location>
</feature>
<sequence>MKHTHHRPTTRALTLSGLAVAALALGACGSADHGSDHGSLPGMGAAPSASATAGTQAGTQTGTDATSAHNDADATFASMMIPHHEQAVTMSEMAAKSASSADVTQLASQIGAAQGPEIETMRGWLTAWDVLPTDDSEMNGMTNSDGSTATGHEGHDMGSDGSMGDMPGMMSADEMTALGRAAGTDFDRMWLEMMVKHHEGAVEMARTETTDGQNADATALAQQIITSQTAEITRMKALLTRVG</sequence>
<dbReference type="RefSeq" id="WP_121034246.1">
    <property type="nucleotide sequence ID" value="NZ_RBXT01000001.1"/>
</dbReference>
<evidence type="ECO:0000313" key="5">
    <source>
        <dbReference type="Proteomes" id="UP000278440"/>
    </source>
</evidence>
<dbReference type="PROSITE" id="PS51257">
    <property type="entry name" value="PROKAR_LIPOPROTEIN"/>
    <property type="match status" value="1"/>
</dbReference>
<feature type="signal peptide" evidence="2">
    <location>
        <begin position="1"/>
        <end position="21"/>
    </location>
</feature>
<gene>
    <name evidence="4" type="ORF">DFJ68_2869</name>
</gene>
<dbReference type="Proteomes" id="UP000278440">
    <property type="component" value="Unassembled WGS sequence"/>
</dbReference>
<dbReference type="Pfam" id="PF03713">
    <property type="entry name" value="DUF305"/>
    <property type="match status" value="1"/>
</dbReference>
<dbReference type="PANTHER" id="PTHR36933">
    <property type="entry name" value="SLL0788 PROTEIN"/>
    <property type="match status" value="1"/>
</dbReference>
<feature type="region of interest" description="Disordered" evidence="1">
    <location>
        <begin position="133"/>
        <end position="170"/>
    </location>
</feature>
<evidence type="ECO:0000256" key="2">
    <source>
        <dbReference type="SAM" id="SignalP"/>
    </source>
</evidence>
<feature type="compositionally biased region" description="Low complexity" evidence="1">
    <location>
        <begin position="159"/>
        <end position="170"/>
    </location>
</feature>